<dbReference type="STRING" id="521096.Tpau_3889"/>
<evidence type="ECO:0000313" key="1">
    <source>
        <dbReference type="EMBL" id="ADG80462.1"/>
    </source>
</evidence>
<proteinExistence type="predicted"/>
<gene>
    <name evidence="1" type="ordered locus">Tpau_3889</name>
</gene>
<evidence type="ECO:0000313" key="2">
    <source>
        <dbReference type="Proteomes" id="UP000001213"/>
    </source>
</evidence>
<sequence length="119" mass="13352">MTMVHRAGHEEDRWSRVKRFIKKTQPYAGGHIPEAGSQAWADLDDNDDIKMRAIGVAAERWVLEQELQDMRRAEAMKEASRAVLDGLKTARPTGDYRDDAFGAIDTREMSALFPYGGAA</sequence>
<reference evidence="1 2" key="2">
    <citation type="journal article" date="2011" name="Stand. Genomic Sci.">
        <title>Complete genome sequence of Tsukamurella paurometabola type strain (no. 33).</title>
        <authorList>
            <person name="Munk A.C."/>
            <person name="Lapidus A."/>
            <person name="Lucas S."/>
            <person name="Nolan M."/>
            <person name="Tice H."/>
            <person name="Cheng J.F."/>
            <person name="Del Rio T.G."/>
            <person name="Goodwin L."/>
            <person name="Pitluck S."/>
            <person name="Liolios K."/>
            <person name="Huntemann M."/>
            <person name="Ivanova N."/>
            <person name="Mavromatis K."/>
            <person name="Mikhailova N."/>
            <person name="Pati A."/>
            <person name="Chen A."/>
            <person name="Palaniappan K."/>
            <person name="Tapia R."/>
            <person name="Han C."/>
            <person name="Land M."/>
            <person name="Hauser L."/>
            <person name="Chang Y.J."/>
            <person name="Jeffries C.D."/>
            <person name="Brettin T."/>
            <person name="Yasawong M."/>
            <person name="Brambilla E.M."/>
            <person name="Rohde M."/>
            <person name="Sikorski J."/>
            <person name="Goker M."/>
            <person name="Detter J.C."/>
            <person name="Woyke T."/>
            <person name="Bristow J."/>
            <person name="Eisen J.A."/>
            <person name="Markowitz V."/>
            <person name="Hugenholtz P."/>
            <person name="Kyrpides N.C."/>
            <person name="Klenk H.P."/>
        </authorList>
    </citation>
    <scope>NUCLEOTIDE SEQUENCE [LARGE SCALE GENOMIC DNA]</scope>
    <source>
        <strain evidence="2">ATCC 8368 / DSM 20162 / CCUG 35730 / CIP 100753 / JCM 10117 / KCTC 9821 / NBRC 16120 / NCIMB 702349 / NCTC 13040</strain>
    </source>
</reference>
<keyword evidence="2" id="KW-1185">Reference proteome</keyword>
<reference evidence="2" key="1">
    <citation type="submission" date="2010-03" db="EMBL/GenBank/DDBJ databases">
        <title>The complete chromosome of Tsukamurella paurometabola DSM 20162.</title>
        <authorList>
            <consortium name="US DOE Joint Genome Institute (JGI-PGF)"/>
            <person name="Lucas S."/>
            <person name="Copeland A."/>
            <person name="Lapidus A."/>
            <person name="Glavina del Rio T."/>
            <person name="Dalin E."/>
            <person name="Tice H."/>
            <person name="Bruce D."/>
            <person name="Goodwin L."/>
            <person name="Pitluck S."/>
            <person name="Kyrpides N."/>
            <person name="Mavromatis K."/>
            <person name="Ivanova N."/>
            <person name="Mikhailova N."/>
            <person name="Munk A.C."/>
            <person name="Brettin T."/>
            <person name="Detter J.C."/>
            <person name="Tapia R."/>
            <person name="Han C."/>
            <person name="Larimer F."/>
            <person name="Land M."/>
            <person name="Hauser L."/>
            <person name="Markowitz V."/>
            <person name="Cheng J.-F."/>
            <person name="Hugenholtz P."/>
            <person name="Woyke T."/>
            <person name="Wu D."/>
            <person name="Jando M."/>
            <person name="Brambilla E."/>
            <person name="Klenk H.-P."/>
            <person name="Eisen J.A."/>
        </authorList>
    </citation>
    <scope>NUCLEOTIDE SEQUENCE [LARGE SCALE GENOMIC DNA]</scope>
    <source>
        <strain evidence="2">ATCC 8368 / DSM 20162 / CCUG 35730 / CIP 100753 / JCM 10117 / KCTC 9821 / NBRC 16120 / NCIMB 702349 / NCTC 13040</strain>
    </source>
</reference>
<dbReference type="Proteomes" id="UP000001213">
    <property type="component" value="Chromosome"/>
</dbReference>
<name>D5UMI8_TSUPD</name>
<dbReference type="HOGENOM" id="CLU_2060436_0_0_11"/>
<protein>
    <submittedName>
        <fullName evidence="1">Uncharacterized protein</fullName>
    </submittedName>
</protein>
<dbReference type="InterPro" id="IPR024384">
    <property type="entry name" value="DUF2742"/>
</dbReference>
<organism evidence="1 2">
    <name type="scientific">Tsukamurella paurometabola (strain ATCC 8368 / DSM 20162 / CCUG 35730 / CIP 100753 / JCM 10117 / KCTC 9821 / NBRC 16120 / NCIMB 702349 / NCTC 13040)</name>
    <name type="common">Corynebacterium paurometabolum</name>
    <dbReference type="NCBI Taxonomy" id="521096"/>
    <lineage>
        <taxon>Bacteria</taxon>
        <taxon>Bacillati</taxon>
        <taxon>Actinomycetota</taxon>
        <taxon>Actinomycetes</taxon>
        <taxon>Mycobacteriales</taxon>
        <taxon>Tsukamurellaceae</taxon>
        <taxon>Tsukamurella</taxon>
    </lineage>
</organism>
<dbReference type="EMBL" id="CP001966">
    <property type="protein sequence ID" value="ADG80462.1"/>
    <property type="molecule type" value="Genomic_DNA"/>
</dbReference>
<dbReference type="KEGG" id="tpr:Tpau_3889"/>
<accession>D5UMI8</accession>
<dbReference type="Pfam" id="PF10888">
    <property type="entry name" value="DUF2742"/>
    <property type="match status" value="1"/>
</dbReference>
<dbReference type="AlphaFoldDB" id="D5UMI8"/>
<dbReference type="RefSeq" id="WP_013128458.1">
    <property type="nucleotide sequence ID" value="NC_014158.1"/>
</dbReference>